<dbReference type="VEuPathDB" id="FungiDB:PEXP_079090"/>
<sequence>MVDAACRIATKEEIYIFAGRHYGRVRFSKGGPEHNLAAGPTLLSKGWNTLPKMGFGTVDTIVPVPGHENQLYVFFGGRYAKIKLENYDDSFVSDGARPITSGWKSLAQAGFDTVDAAMLTPGTKNEMYFFRGLHYVRLDNSTDKIVNKVAPIAEGWPSLVQAGFDCVDAIVAVPSGQDLYYAFNGDQFAVIKVDSSRGDTLVSPPKAISSLWQALENWV</sequence>
<organism evidence="2 3">
    <name type="scientific">Penicillium expansum</name>
    <name type="common">Blue mold rot fungus</name>
    <dbReference type="NCBI Taxonomy" id="27334"/>
    <lineage>
        <taxon>Eukaryota</taxon>
        <taxon>Fungi</taxon>
        <taxon>Dikarya</taxon>
        <taxon>Ascomycota</taxon>
        <taxon>Pezizomycotina</taxon>
        <taxon>Eurotiomycetes</taxon>
        <taxon>Eurotiomycetidae</taxon>
        <taxon>Eurotiales</taxon>
        <taxon>Aspergillaceae</taxon>
        <taxon>Penicillium</taxon>
    </lineage>
</organism>
<dbReference type="PROSITE" id="PS51642">
    <property type="entry name" value="HEMOPEXIN_2"/>
    <property type="match status" value="3"/>
</dbReference>
<name>A0A0A2J4R3_PENEN</name>
<reference evidence="2 3" key="1">
    <citation type="journal article" date="2015" name="Mol. Plant Microbe Interact.">
        <title>Genome, transcriptome, and functional analyses of Penicillium expansum provide new insights into secondary metabolism and pathogenicity.</title>
        <authorList>
            <person name="Ballester A.R."/>
            <person name="Marcet-Houben M."/>
            <person name="Levin E."/>
            <person name="Sela N."/>
            <person name="Selma-Lazaro C."/>
            <person name="Carmona L."/>
            <person name="Wisniewski M."/>
            <person name="Droby S."/>
            <person name="Gonzalez-Candelas L."/>
            <person name="Gabaldon T."/>
        </authorList>
    </citation>
    <scope>NUCLEOTIDE SEQUENCE [LARGE SCALE GENOMIC DNA]</scope>
    <source>
        <strain evidence="2 3">MD-8</strain>
    </source>
</reference>
<evidence type="ECO:0000313" key="3">
    <source>
        <dbReference type="Proteomes" id="UP000030143"/>
    </source>
</evidence>
<evidence type="ECO:0000313" key="2">
    <source>
        <dbReference type="EMBL" id="KGO49756.1"/>
    </source>
</evidence>
<dbReference type="RefSeq" id="XP_016593145.1">
    <property type="nucleotide sequence ID" value="XM_016747659.1"/>
</dbReference>
<dbReference type="HOGENOM" id="CLU_080828_0_0_1"/>
<feature type="repeat" description="Hemopexin" evidence="1">
    <location>
        <begin position="111"/>
        <end position="159"/>
    </location>
</feature>
<dbReference type="SUPFAM" id="SSF50923">
    <property type="entry name" value="Hemopexin-like domain"/>
    <property type="match status" value="2"/>
</dbReference>
<dbReference type="SMART" id="SM00120">
    <property type="entry name" value="HX"/>
    <property type="match status" value="3"/>
</dbReference>
<dbReference type="Gene3D" id="2.110.10.10">
    <property type="entry name" value="Hemopexin-like domain"/>
    <property type="match status" value="1"/>
</dbReference>
<feature type="repeat" description="Hemopexin" evidence="1">
    <location>
        <begin position="164"/>
        <end position="215"/>
    </location>
</feature>
<protein>
    <submittedName>
        <fullName evidence="2">Hemopexin/matrixin</fullName>
    </submittedName>
</protein>
<dbReference type="GeneID" id="27683079"/>
<proteinExistence type="predicted"/>
<feature type="repeat" description="Hemopexin" evidence="1">
    <location>
        <begin position="1"/>
        <end position="50"/>
    </location>
</feature>
<accession>A0A0A2J4R3</accession>
<comment type="caution">
    <text evidence="2">The sequence shown here is derived from an EMBL/GenBank/DDBJ whole genome shotgun (WGS) entry which is preliminary data.</text>
</comment>
<dbReference type="EMBL" id="JQFZ01000372">
    <property type="protein sequence ID" value="KGO49756.1"/>
    <property type="molecule type" value="Genomic_DNA"/>
</dbReference>
<dbReference type="Proteomes" id="UP000030143">
    <property type="component" value="Unassembled WGS sequence"/>
</dbReference>
<dbReference type="InterPro" id="IPR036375">
    <property type="entry name" value="Hemopexin-like_dom_sf"/>
</dbReference>
<dbReference type="InterPro" id="IPR018487">
    <property type="entry name" value="Hemopexin-like_repeat"/>
</dbReference>
<evidence type="ECO:0000256" key="1">
    <source>
        <dbReference type="PROSITE-ProRule" id="PRU01011"/>
    </source>
</evidence>
<keyword evidence="3" id="KW-1185">Reference proteome</keyword>
<dbReference type="AlphaFoldDB" id="A0A0A2J4R3"/>
<gene>
    <name evidence="2" type="ORF">PEX2_103890</name>
</gene>